<keyword evidence="1" id="KW-0175">Coiled coil</keyword>
<proteinExistence type="predicted"/>
<gene>
    <name evidence="2" type="ORF">CALMAC_LOCUS15570</name>
</gene>
<feature type="coiled-coil region" evidence="1">
    <location>
        <begin position="15"/>
        <end position="76"/>
    </location>
</feature>
<organism evidence="2 3">
    <name type="scientific">Callosobruchus maculatus</name>
    <name type="common">Southern cowpea weevil</name>
    <name type="synonym">Pulse bruchid</name>
    <dbReference type="NCBI Taxonomy" id="64391"/>
    <lineage>
        <taxon>Eukaryota</taxon>
        <taxon>Metazoa</taxon>
        <taxon>Ecdysozoa</taxon>
        <taxon>Arthropoda</taxon>
        <taxon>Hexapoda</taxon>
        <taxon>Insecta</taxon>
        <taxon>Pterygota</taxon>
        <taxon>Neoptera</taxon>
        <taxon>Endopterygota</taxon>
        <taxon>Coleoptera</taxon>
        <taxon>Polyphaga</taxon>
        <taxon>Cucujiformia</taxon>
        <taxon>Chrysomeloidea</taxon>
        <taxon>Chrysomelidae</taxon>
        <taxon>Bruchinae</taxon>
        <taxon>Bruchini</taxon>
        <taxon>Callosobruchus</taxon>
    </lineage>
</organism>
<evidence type="ECO:0000256" key="1">
    <source>
        <dbReference type="SAM" id="Coils"/>
    </source>
</evidence>
<keyword evidence="3" id="KW-1185">Reference proteome</keyword>
<reference evidence="2 3" key="1">
    <citation type="submission" date="2019-01" db="EMBL/GenBank/DDBJ databases">
        <authorList>
            <person name="Sayadi A."/>
        </authorList>
    </citation>
    <scope>NUCLEOTIDE SEQUENCE [LARGE SCALE GENOMIC DNA]</scope>
</reference>
<dbReference type="AlphaFoldDB" id="A0A653DA86"/>
<sequence length="122" mass="14102">MEESLGAQYAMQIAVHTLHERCKSLQQRIAQLEDENVGLRVRCNRHESNESSLSEMDKLKEQITHLSEHRDQLQDKIRMVTAENQDLWSKLGKLINVNKSLGEQLKKINDTVTQHTTPNMLP</sequence>
<evidence type="ECO:0000313" key="2">
    <source>
        <dbReference type="EMBL" id="VEN56766.1"/>
    </source>
</evidence>
<accession>A0A653DA86</accession>
<dbReference type="OrthoDB" id="6105729at2759"/>
<protein>
    <submittedName>
        <fullName evidence="2">Uncharacterized protein</fullName>
    </submittedName>
</protein>
<dbReference type="Proteomes" id="UP000410492">
    <property type="component" value="Unassembled WGS sequence"/>
</dbReference>
<evidence type="ECO:0000313" key="3">
    <source>
        <dbReference type="Proteomes" id="UP000410492"/>
    </source>
</evidence>
<dbReference type="EMBL" id="CAACVG010010845">
    <property type="protein sequence ID" value="VEN56766.1"/>
    <property type="molecule type" value="Genomic_DNA"/>
</dbReference>
<name>A0A653DA86_CALMS</name>
<dbReference type="Gene3D" id="1.10.287.1490">
    <property type="match status" value="1"/>
</dbReference>